<dbReference type="AlphaFoldDB" id="A0A846R419"/>
<evidence type="ECO:0000313" key="1">
    <source>
        <dbReference type="EMBL" id="NJB71559.1"/>
    </source>
</evidence>
<dbReference type="Proteomes" id="UP000590442">
    <property type="component" value="Unassembled WGS sequence"/>
</dbReference>
<proteinExistence type="predicted"/>
<comment type="caution">
    <text evidence="1">The sequence shown here is derived from an EMBL/GenBank/DDBJ whole genome shotgun (WGS) entry which is preliminary data.</text>
</comment>
<keyword evidence="2" id="KW-1185">Reference proteome</keyword>
<dbReference type="EMBL" id="JAATJJ010000001">
    <property type="protein sequence ID" value="NJB71559.1"/>
    <property type="molecule type" value="Genomic_DNA"/>
</dbReference>
<reference evidence="1 2" key="1">
    <citation type="submission" date="2020-03" db="EMBL/GenBank/DDBJ databases">
        <title>Genomic Encyclopedia of Type Strains, Phase IV (KMG-IV): sequencing the most valuable type-strain genomes for metagenomic binning, comparative biology and taxonomic classification.</title>
        <authorList>
            <person name="Goeker M."/>
        </authorList>
    </citation>
    <scope>NUCLEOTIDE SEQUENCE [LARGE SCALE GENOMIC DNA]</scope>
    <source>
        <strain evidence="1 2">DSM 29762</strain>
    </source>
</reference>
<evidence type="ECO:0000313" key="2">
    <source>
        <dbReference type="Proteomes" id="UP000590442"/>
    </source>
</evidence>
<sequence length="35" mass="4214">MESQINHAPIEEEIYVKRNTFYRGVLMLAKKLFML</sequence>
<accession>A0A846R419</accession>
<gene>
    <name evidence="1" type="ORF">GGR42_002021</name>
</gene>
<name>A0A846R419_9FLAO</name>
<organism evidence="1 2">
    <name type="scientific">Saonia flava</name>
    <dbReference type="NCBI Taxonomy" id="523696"/>
    <lineage>
        <taxon>Bacteria</taxon>
        <taxon>Pseudomonadati</taxon>
        <taxon>Bacteroidota</taxon>
        <taxon>Flavobacteriia</taxon>
        <taxon>Flavobacteriales</taxon>
        <taxon>Flavobacteriaceae</taxon>
        <taxon>Saonia</taxon>
    </lineage>
</organism>
<protein>
    <submittedName>
        <fullName evidence="1">Uncharacterized protein</fullName>
    </submittedName>
</protein>